<dbReference type="GeneID" id="63797155"/>
<keyword evidence="3" id="KW-1185">Reference proteome</keyword>
<dbReference type="OrthoDB" id="1706657at2759"/>
<sequence>MWPNPPVTLESEWEAAFSKDIIVLVNAATHPDQLMKAFARDIITCIRKSRKKAELVPSDAVLMQYRVSANPDDVDVDGMISSREPQFKASHRSDLDTMSDSVPTNSVF</sequence>
<name>A0A364L7Y0_TALAM</name>
<protein>
    <submittedName>
        <fullName evidence="2">Uncharacterized protein</fullName>
    </submittedName>
</protein>
<evidence type="ECO:0000313" key="3">
    <source>
        <dbReference type="Proteomes" id="UP000249363"/>
    </source>
</evidence>
<dbReference type="STRING" id="1196081.A0A364L7Y0"/>
<gene>
    <name evidence="2" type="ORF">BHQ10_007940</name>
</gene>
<comment type="caution">
    <text evidence="2">The sequence shown here is derived from an EMBL/GenBank/DDBJ whole genome shotgun (WGS) entry which is preliminary data.</text>
</comment>
<dbReference type="RefSeq" id="XP_040736443.1">
    <property type="nucleotide sequence ID" value="XM_040880691.1"/>
</dbReference>
<feature type="region of interest" description="Disordered" evidence="1">
    <location>
        <begin position="74"/>
        <end position="108"/>
    </location>
</feature>
<reference evidence="2 3" key="1">
    <citation type="journal article" date="2017" name="Biotechnol. Biofuels">
        <title>Differential beta-glucosidase expression as a function of carbon source availability in Talaromyces amestolkiae: a genomic and proteomic approach.</title>
        <authorList>
            <person name="de Eugenio L.I."/>
            <person name="Mendez-Liter J.A."/>
            <person name="Nieto-Dominguez M."/>
            <person name="Alonso L."/>
            <person name="Gil-Munoz J."/>
            <person name="Barriuso J."/>
            <person name="Prieto A."/>
            <person name="Martinez M.J."/>
        </authorList>
    </citation>
    <scope>NUCLEOTIDE SEQUENCE [LARGE SCALE GENOMIC DNA]</scope>
    <source>
        <strain evidence="2 3">CIB</strain>
    </source>
</reference>
<accession>A0A364L7Y0</accession>
<dbReference type="Proteomes" id="UP000249363">
    <property type="component" value="Unassembled WGS sequence"/>
</dbReference>
<evidence type="ECO:0000256" key="1">
    <source>
        <dbReference type="SAM" id="MobiDB-lite"/>
    </source>
</evidence>
<evidence type="ECO:0000313" key="2">
    <source>
        <dbReference type="EMBL" id="RAO71928.1"/>
    </source>
</evidence>
<dbReference type="AlphaFoldDB" id="A0A364L7Y0"/>
<feature type="compositionally biased region" description="Polar residues" evidence="1">
    <location>
        <begin position="96"/>
        <end position="108"/>
    </location>
</feature>
<dbReference type="EMBL" id="MIKG01000017">
    <property type="protein sequence ID" value="RAO71928.1"/>
    <property type="molecule type" value="Genomic_DNA"/>
</dbReference>
<organism evidence="2 3">
    <name type="scientific">Talaromyces amestolkiae</name>
    <dbReference type="NCBI Taxonomy" id="1196081"/>
    <lineage>
        <taxon>Eukaryota</taxon>
        <taxon>Fungi</taxon>
        <taxon>Dikarya</taxon>
        <taxon>Ascomycota</taxon>
        <taxon>Pezizomycotina</taxon>
        <taxon>Eurotiomycetes</taxon>
        <taxon>Eurotiomycetidae</taxon>
        <taxon>Eurotiales</taxon>
        <taxon>Trichocomaceae</taxon>
        <taxon>Talaromyces</taxon>
        <taxon>Talaromyces sect. Talaromyces</taxon>
    </lineage>
</organism>
<proteinExistence type="predicted"/>